<comment type="caution">
    <text evidence="2">The sequence shown here is derived from an EMBL/GenBank/DDBJ whole genome shotgun (WGS) entry which is preliminary data.</text>
</comment>
<proteinExistence type="predicted"/>
<evidence type="ECO:0000256" key="1">
    <source>
        <dbReference type="SAM" id="Phobius"/>
    </source>
</evidence>
<dbReference type="CDD" id="cd23680">
    <property type="entry name" value="RESC16"/>
    <property type="match status" value="1"/>
</dbReference>
<keyword evidence="1" id="KW-0472">Membrane</keyword>
<protein>
    <submittedName>
        <fullName evidence="2">Uncharacterized protein</fullName>
    </submittedName>
</protein>
<keyword evidence="3" id="KW-1185">Reference proteome</keyword>
<keyword evidence="1" id="KW-0812">Transmembrane</keyword>
<organism evidence="2 3">
    <name type="scientific">Trypanosoma cruzi marinkellei</name>
    <dbReference type="NCBI Taxonomy" id="85056"/>
    <lineage>
        <taxon>Eukaryota</taxon>
        <taxon>Discoba</taxon>
        <taxon>Euglenozoa</taxon>
        <taxon>Kinetoplastea</taxon>
        <taxon>Metakinetoplastina</taxon>
        <taxon>Trypanosomatida</taxon>
        <taxon>Trypanosomatidae</taxon>
        <taxon>Trypanosoma</taxon>
        <taxon>Schizotrypanum</taxon>
    </lineage>
</organism>
<reference evidence="2 3" key="1">
    <citation type="journal article" date="2012" name="BMC Genomics">
        <title>Comparative genomic analysis of human infective Trypanosoma cruzi lineages with the bat-restricted subspecies T. cruzi marinkellei.</title>
        <authorList>
            <person name="Franzen O."/>
            <person name="Talavera-Lopez C."/>
            <person name="Ochaya S."/>
            <person name="Butler C.E."/>
            <person name="Messenger L.A."/>
            <person name="Lewis M.D."/>
            <person name="Llewellyn M.S."/>
            <person name="Marinkelle C.J."/>
            <person name="Tyler K.M."/>
            <person name="Miles M.A."/>
            <person name="Andersson B."/>
        </authorList>
    </citation>
    <scope>NUCLEOTIDE SEQUENCE [LARGE SCALE GENOMIC DNA]</scope>
    <source>
        <strain evidence="2 3">B7</strain>
    </source>
</reference>
<keyword evidence="1" id="KW-1133">Transmembrane helix</keyword>
<dbReference type="Proteomes" id="UP000007350">
    <property type="component" value="Unassembled WGS sequence"/>
</dbReference>
<evidence type="ECO:0000313" key="3">
    <source>
        <dbReference type="Proteomes" id="UP000007350"/>
    </source>
</evidence>
<sequence>FFFFFVEEKRRTFFLFLFVCVCFLHWYIYMHEGVLFPSLLFIFFLHCVHSLSSASRIYFPDLFVFCACKRKNQRMRRCFAMRLTFQRLLCGDKLPLKDATVVQEAATAFRTRYPLVPIPVPIGAALSRNYVLQGEPRRAVALLAAHPSACALAEETKQLLSQDTNVDADALLRLVDAVRPVSSVISCDFLRAFAGRLSREGKTQEVKQWLMRDIREVPHLAGSLICPLTEMSDPTSSEDKVNVAEALDIALKRSFVSPKDYGHVLLLLSRGGEHRKVLALWSWMRHSSARWDKTAASAMIISASLSRKMSAAIAAIQTLAEANEDPTIEAQKYFVRYLASRVPPLSRYADQLVSHWHTDTQLWTTEARVVGVELLFAHYRGKDNEQLRDGLIRAGREAITEEAKQAILRVKGIPYIMRHFAPNIAEEPWLQDFYNAGMQMKDLGEYPQLLGLLASLARHTEVEEKFVDSIRDLKITVEAFEEMATFVADDICFKNAEDTLHFIHSMAEALSQQVPTNVSSWLELLRQK</sequence>
<evidence type="ECO:0000313" key="2">
    <source>
        <dbReference type="EMBL" id="EKF30449.1"/>
    </source>
</evidence>
<feature type="transmembrane region" description="Helical" evidence="1">
    <location>
        <begin position="12"/>
        <end position="29"/>
    </location>
</feature>
<dbReference type="AlphaFoldDB" id="K2MXD3"/>
<dbReference type="OrthoDB" id="245675at2759"/>
<name>K2MXD3_TRYCR</name>
<accession>K2MXD3</accession>
<gene>
    <name evidence="2" type="ORF">MOQ_005744</name>
</gene>
<dbReference type="EMBL" id="AHKC01012083">
    <property type="protein sequence ID" value="EKF30449.1"/>
    <property type="molecule type" value="Genomic_DNA"/>
</dbReference>
<feature type="non-terminal residue" evidence="2">
    <location>
        <position position="1"/>
    </location>
</feature>